<protein>
    <submittedName>
        <fullName evidence="1">Uncharacterized protein</fullName>
    </submittedName>
</protein>
<gene>
    <name evidence="1" type="ORF">SSEG_08362</name>
</gene>
<dbReference type="eggNOG" id="COG4859">
    <property type="taxonomic scope" value="Bacteria"/>
</dbReference>
<evidence type="ECO:0000313" key="1">
    <source>
        <dbReference type="EMBL" id="EDY53783.2"/>
    </source>
</evidence>
<keyword evidence="2" id="KW-1185">Reference proteome</keyword>
<organism evidence="1 2">
    <name type="scientific">Streptomyces sviceus (strain ATCC 29083 / DSM 924 / JCM 4929 / NBRC 13980 / NCIMB 11184 / NRRL 5439 / UC 5370)</name>
    <dbReference type="NCBI Taxonomy" id="463191"/>
    <lineage>
        <taxon>Bacteria</taxon>
        <taxon>Bacillati</taxon>
        <taxon>Actinomycetota</taxon>
        <taxon>Actinomycetes</taxon>
        <taxon>Kitasatosporales</taxon>
        <taxon>Streptomycetaceae</taxon>
        <taxon>Streptomyces</taxon>
    </lineage>
</organism>
<reference evidence="1" key="1">
    <citation type="submission" date="2009-10" db="EMBL/GenBank/DDBJ databases">
        <title>The genome sequence of Streptomyces sviceus strain ATCC 29083.</title>
        <authorList>
            <consortium name="The Broad Institute Genome Sequencing Platform"/>
            <consortium name="Broad Institute Microbial Sequencing Center"/>
            <person name="Fischbach M."/>
            <person name="Godfrey P."/>
            <person name="Ward D."/>
            <person name="Young S."/>
            <person name="Zeng Q."/>
            <person name="Koehrsen M."/>
            <person name="Alvarado L."/>
            <person name="Berlin A.M."/>
            <person name="Bochicchio J."/>
            <person name="Borenstein D."/>
            <person name="Chapman S.B."/>
            <person name="Chen Z."/>
            <person name="Engels R."/>
            <person name="Freedman E."/>
            <person name="Gellesch M."/>
            <person name="Goldberg J."/>
            <person name="Griggs A."/>
            <person name="Gujja S."/>
            <person name="Heilman E.R."/>
            <person name="Heiman D.I."/>
            <person name="Hepburn T.A."/>
            <person name="Howarth C."/>
            <person name="Jen D."/>
            <person name="Larson L."/>
            <person name="Lewis B."/>
            <person name="Mehta T."/>
            <person name="Park D."/>
            <person name="Pearson M."/>
            <person name="Richards J."/>
            <person name="Roberts A."/>
            <person name="Saif S."/>
            <person name="Shea T.D."/>
            <person name="Shenoy N."/>
            <person name="Sisk P."/>
            <person name="Stolte C."/>
            <person name="Sykes S.N."/>
            <person name="Thomson T."/>
            <person name="Walk T."/>
            <person name="White J."/>
            <person name="Yandava C."/>
            <person name="Straight P."/>
            <person name="Clardy J."/>
            <person name="Hung D."/>
            <person name="Kolter R."/>
            <person name="Mekalanos J."/>
            <person name="Walker S."/>
            <person name="Walsh C.T."/>
            <person name="Wieland-Brown L.C."/>
            <person name="Haas B."/>
            <person name="Nusbaum C."/>
            <person name="Birren B."/>
        </authorList>
    </citation>
    <scope>NUCLEOTIDE SEQUENCE [LARGE SCALE GENOMIC DNA]</scope>
    <source>
        <strain evidence="1">ATCC 29083</strain>
    </source>
</reference>
<name>B5HLS8_STRX2</name>
<accession>B5HLS8</accession>
<sequence>MDSRAAIDSRAMEEITELGEISCPSGNLVVPDSGHLGLWSGERSPAEIDPVLLGIDDVAMADDILGAVDFAVVGPDASEAARSFDRQPGALLHDIPASQAAVLGARFEEHCLGAGLDARVEALPRRERPSSRWAACLATGGCRCWPRGSTSAAGWGRGGQRYRFGWATHRWSRPHARCHRSRPRTGALR</sequence>
<dbReference type="HOGENOM" id="CLU_1433776_0_0_11"/>
<proteinExistence type="predicted"/>
<dbReference type="EMBL" id="CM000951">
    <property type="protein sequence ID" value="EDY53783.2"/>
    <property type="molecule type" value="Genomic_DNA"/>
</dbReference>
<dbReference type="Proteomes" id="UP000002785">
    <property type="component" value="Chromosome"/>
</dbReference>
<dbReference type="AlphaFoldDB" id="B5HLS8"/>
<evidence type="ECO:0000313" key="2">
    <source>
        <dbReference type="Proteomes" id="UP000002785"/>
    </source>
</evidence>